<organism evidence="2 3">
    <name type="scientific">Puccinia coronata f. sp. avenae</name>
    <dbReference type="NCBI Taxonomy" id="200324"/>
    <lineage>
        <taxon>Eukaryota</taxon>
        <taxon>Fungi</taxon>
        <taxon>Dikarya</taxon>
        <taxon>Basidiomycota</taxon>
        <taxon>Pucciniomycotina</taxon>
        <taxon>Pucciniomycetes</taxon>
        <taxon>Pucciniales</taxon>
        <taxon>Pucciniaceae</taxon>
        <taxon>Puccinia</taxon>
    </lineage>
</organism>
<feature type="region of interest" description="Disordered" evidence="1">
    <location>
        <begin position="298"/>
        <end position="415"/>
    </location>
</feature>
<reference evidence="2 3" key="1">
    <citation type="submission" date="2017-11" db="EMBL/GenBank/DDBJ databases">
        <title>De novo assembly and phasing of dikaryotic genomes from two isolates of Puccinia coronata f. sp. avenae, the causal agent of oat crown rust.</title>
        <authorList>
            <person name="Miller M.E."/>
            <person name="Zhang Y."/>
            <person name="Omidvar V."/>
            <person name="Sperschneider J."/>
            <person name="Schwessinger B."/>
            <person name="Raley C."/>
            <person name="Palmer J.M."/>
            <person name="Garnica D."/>
            <person name="Upadhyaya N."/>
            <person name="Rathjen J."/>
            <person name="Taylor J.M."/>
            <person name="Park R.F."/>
            <person name="Dodds P.N."/>
            <person name="Hirsch C.D."/>
            <person name="Kianian S.F."/>
            <person name="Figueroa M."/>
        </authorList>
    </citation>
    <scope>NUCLEOTIDE SEQUENCE [LARGE SCALE GENOMIC DNA]</scope>
    <source>
        <strain evidence="2">12NC29</strain>
    </source>
</reference>
<dbReference type="AlphaFoldDB" id="A0A2N5VXM5"/>
<evidence type="ECO:0000313" key="3">
    <source>
        <dbReference type="Proteomes" id="UP000235388"/>
    </source>
</evidence>
<feature type="compositionally biased region" description="Pro residues" evidence="1">
    <location>
        <begin position="405"/>
        <end position="415"/>
    </location>
</feature>
<evidence type="ECO:0000256" key="1">
    <source>
        <dbReference type="SAM" id="MobiDB-lite"/>
    </source>
</evidence>
<feature type="region of interest" description="Disordered" evidence="1">
    <location>
        <begin position="1"/>
        <end position="73"/>
    </location>
</feature>
<proteinExistence type="predicted"/>
<name>A0A2N5VXM5_9BASI</name>
<protein>
    <submittedName>
        <fullName evidence="2">Uncharacterized protein</fullName>
    </submittedName>
</protein>
<feature type="region of interest" description="Disordered" evidence="1">
    <location>
        <begin position="113"/>
        <end position="155"/>
    </location>
</feature>
<sequence length="415" mass="46907">MLEQKNRQRTNRTLNQTGKTQQSNPDNGSSNQGTLPLNDILTGIGDVQVSEGRPLGEGKTASVSQPEIRDKVDPEECQDRIFLVRQARKESMAGDKTRSEAILKSLADLYPPKNWKGEARSEAPTETASYTTAPTPKASKPEITEPGKTEKPMKGAVEGGRKFINWVVPSHGYCGLPAFYNKNLKQLKGSVPLTIFNPIWQQQAAAYVSKKKAINCGNLEEHCYTGHPTPSKWSQSYAQWARNYQCFMKTLREVYDYGKLADWARVHQDTCNTIHEGEDCFPDISLYREEIATKTLHNAKSREETKFQENPYIKGGPQKDTNPYTGRTCPNTTRRNNEGGKQNQGQDLGNQYEPNKSNNRGRQEQPRNTEGGDDRYWSRKYKEKAKERAKGRNRGQGQQNRDSNPGPPNIPRRPM</sequence>
<feature type="compositionally biased region" description="Polar residues" evidence="1">
    <location>
        <begin position="124"/>
        <end position="134"/>
    </location>
</feature>
<accession>A0A2N5VXM5</accession>
<dbReference type="EMBL" id="PGCJ01000041">
    <property type="protein sequence ID" value="PLW54751.1"/>
    <property type="molecule type" value="Genomic_DNA"/>
</dbReference>
<evidence type="ECO:0000313" key="2">
    <source>
        <dbReference type="EMBL" id="PLW54751.1"/>
    </source>
</evidence>
<dbReference type="Proteomes" id="UP000235388">
    <property type="component" value="Unassembled WGS sequence"/>
</dbReference>
<comment type="caution">
    <text evidence="2">The sequence shown here is derived from an EMBL/GenBank/DDBJ whole genome shotgun (WGS) entry which is preliminary data.</text>
</comment>
<gene>
    <name evidence="2" type="ORF">PCANC_03724</name>
</gene>
<feature type="compositionally biased region" description="Polar residues" evidence="1">
    <location>
        <begin position="319"/>
        <end position="360"/>
    </location>
</feature>
<keyword evidence="3" id="KW-1185">Reference proteome</keyword>
<feature type="compositionally biased region" description="Basic and acidic residues" evidence="1">
    <location>
        <begin position="361"/>
        <end position="377"/>
    </location>
</feature>
<feature type="compositionally biased region" description="Basic and acidic residues" evidence="1">
    <location>
        <begin position="139"/>
        <end position="153"/>
    </location>
</feature>
<feature type="compositionally biased region" description="Polar residues" evidence="1">
    <location>
        <begin position="11"/>
        <end position="35"/>
    </location>
</feature>